<sequence length="135" mass="14111">MSDPVVPASATGVVEPAPAPAPAPSTVDFSDLTSVLKLALGKIAEVEMEGELAVDDKIKKVAELVKSEIRAADLPLSVRTAAMDWVNDALPHVIKAVDLVKAEVKKAALAEVGKIEAVALAEVRKCCPSLFSRKA</sequence>
<reference evidence="2" key="1">
    <citation type="journal article" date="2020" name="Nature">
        <title>Giant virus diversity and host interactions through global metagenomics.</title>
        <authorList>
            <person name="Schulz F."/>
            <person name="Roux S."/>
            <person name="Paez-Espino D."/>
            <person name="Jungbluth S."/>
            <person name="Walsh D.A."/>
            <person name="Denef V.J."/>
            <person name="McMahon K.D."/>
            <person name="Konstantinidis K.T."/>
            <person name="Eloe-Fadrosh E.A."/>
            <person name="Kyrpides N.C."/>
            <person name="Woyke T."/>
        </authorList>
    </citation>
    <scope>NUCLEOTIDE SEQUENCE</scope>
    <source>
        <strain evidence="2">GVMAG-S-1035237-23</strain>
    </source>
</reference>
<dbReference type="EMBL" id="MN740643">
    <property type="protein sequence ID" value="QHS79435.1"/>
    <property type="molecule type" value="Genomic_DNA"/>
</dbReference>
<proteinExistence type="predicted"/>
<protein>
    <submittedName>
        <fullName evidence="2">Uncharacterized protein</fullName>
    </submittedName>
</protein>
<name>A0A6C0AJC8_9ZZZZ</name>
<organism evidence="2">
    <name type="scientific">viral metagenome</name>
    <dbReference type="NCBI Taxonomy" id="1070528"/>
    <lineage>
        <taxon>unclassified sequences</taxon>
        <taxon>metagenomes</taxon>
        <taxon>organismal metagenomes</taxon>
    </lineage>
</organism>
<evidence type="ECO:0000313" key="2">
    <source>
        <dbReference type="EMBL" id="QHS79435.1"/>
    </source>
</evidence>
<dbReference type="AlphaFoldDB" id="A0A6C0AJC8"/>
<accession>A0A6C0AJC8</accession>
<evidence type="ECO:0000256" key="1">
    <source>
        <dbReference type="SAM" id="MobiDB-lite"/>
    </source>
</evidence>
<feature type="region of interest" description="Disordered" evidence="1">
    <location>
        <begin position="1"/>
        <end position="23"/>
    </location>
</feature>